<name>A0A2T6ABX1_9RHOB</name>
<evidence type="ECO:0000313" key="3">
    <source>
        <dbReference type="Proteomes" id="UP000244224"/>
    </source>
</evidence>
<accession>A0A2T6ABX1</accession>
<evidence type="ECO:0000313" key="2">
    <source>
        <dbReference type="EMBL" id="PTX41315.1"/>
    </source>
</evidence>
<keyword evidence="3" id="KW-1185">Reference proteome</keyword>
<protein>
    <submittedName>
        <fullName evidence="2">Uncharacterized protein</fullName>
    </submittedName>
</protein>
<dbReference type="EMBL" id="QBKP01000030">
    <property type="protein sequence ID" value="PTX41315.1"/>
    <property type="molecule type" value="Genomic_DNA"/>
</dbReference>
<gene>
    <name evidence="2" type="ORF">C8N34_13013</name>
</gene>
<sequence length="98" mass="11233">MLKGQITIRLAHPEAEVGRCIEETDRIDRQETSTARAERAAHLTRRYHRIRKEIKRLLAIDKTLADAPDEQISSARAMATRAQHSATMSRASWMPRLI</sequence>
<organism evidence="2 3">
    <name type="scientific">Gemmobacter caeni</name>
    <dbReference type="NCBI Taxonomy" id="589035"/>
    <lineage>
        <taxon>Bacteria</taxon>
        <taxon>Pseudomonadati</taxon>
        <taxon>Pseudomonadota</taxon>
        <taxon>Alphaproteobacteria</taxon>
        <taxon>Rhodobacterales</taxon>
        <taxon>Paracoccaceae</taxon>
        <taxon>Gemmobacter</taxon>
    </lineage>
</organism>
<dbReference type="AlphaFoldDB" id="A0A2T6ABX1"/>
<dbReference type="Proteomes" id="UP000244224">
    <property type="component" value="Unassembled WGS sequence"/>
</dbReference>
<evidence type="ECO:0000256" key="1">
    <source>
        <dbReference type="SAM" id="MobiDB-lite"/>
    </source>
</evidence>
<proteinExistence type="predicted"/>
<feature type="region of interest" description="Disordered" evidence="1">
    <location>
        <begin position="78"/>
        <end position="98"/>
    </location>
</feature>
<comment type="caution">
    <text evidence="2">The sequence shown here is derived from an EMBL/GenBank/DDBJ whole genome shotgun (WGS) entry which is preliminary data.</text>
</comment>
<reference evidence="2 3" key="1">
    <citation type="submission" date="2018-04" db="EMBL/GenBank/DDBJ databases">
        <title>Genomic Encyclopedia of Archaeal and Bacterial Type Strains, Phase II (KMG-II): from individual species to whole genera.</title>
        <authorList>
            <person name="Goeker M."/>
        </authorList>
    </citation>
    <scope>NUCLEOTIDE SEQUENCE [LARGE SCALE GENOMIC DNA]</scope>
    <source>
        <strain evidence="2 3">DSM 21823</strain>
    </source>
</reference>